<keyword evidence="3" id="KW-1185">Reference proteome</keyword>
<reference evidence="3" key="1">
    <citation type="journal article" date="2015" name="Nat. Genet.">
        <title>The genome and transcriptome of the zoonotic hookworm Ancylostoma ceylanicum identify infection-specific gene families.</title>
        <authorList>
            <person name="Schwarz E.M."/>
            <person name="Hu Y."/>
            <person name="Antoshechkin I."/>
            <person name="Miller M.M."/>
            <person name="Sternberg P.W."/>
            <person name="Aroian R.V."/>
        </authorList>
    </citation>
    <scope>NUCLEOTIDE SEQUENCE</scope>
    <source>
        <strain evidence="3">HY135</strain>
    </source>
</reference>
<evidence type="ECO:0000313" key="2">
    <source>
        <dbReference type="EMBL" id="EYB81483.1"/>
    </source>
</evidence>
<dbReference type="OrthoDB" id="5798587at2759"/>
<feature type="compositionally biased region" description="Low complexity" evidence="1">
    <location>
        <begin position="74"/>
        <end position="86"/>
    </location>
</feature>
<evidence type="ECO:0000256" key="1">
    <source>
        <dbReference type="SAM" id="MobiDB-lite"/>
    </source>
</evidence>
<feature type="region of interest" description="Disordered" evidence="1">
    <location>
        <begin position="70"/>
        <end position="92"/>
    </location>
</feature>
<evidence type="ECO:0000313" key="3">
    <source>
        <dbReference type="Proteomes" id="UP000024635"/>
    </source>
</evidence>
<gene>
    <name evidence="2" type="primary">Acey_s0382.g371</name>
    <name evidence="2" type="ORF">Y032_0382g371</name>
</gene>
<dbReference type="Proteomes" id="UP000024635">
    <property type="component" value="Unassembled WGS sequence"/>
</dbReference>
<sequence length="222" mass="24309">MPSRSPLLSKAAAKAASTKNYVFRQMRAPQNRHLDEIVSTEVRKVSDSHYLNEIARTIDNATLCRSQVRYDQRSGNSSSATSDTSSPRLNGSLSGGESPTFFYANSNIDGVASGVPTAKVSFASATAGERAATLGRRYARRTRMSLRSTAVALKAFRRRLLVLDKLDGIVEFGAYLVIFIKVGLIIPSRVAVLVNPALLRLCNRAKMFWAVTTAPRRLNLKS</sequence>
<protein>
    <submittedName>
        <fullName evidence="2">Uncharacterized protein</fullName>
    </submittedName>
</protein>
<dbReference type="AlphaFoldDB" id="A0A016RT36"/>
<organism evidence="2 3">
    <name type="scientific">Ancylostoma ceylanicum</name>
    <dbReference type="NCBI Taxonomy" id="53326"/>
    <lineage>
        <taxon>Eukaryota</taxon>
        <taxon>Metazoa</taxon>
        <taxon>Ecdysozoa</taxon>
        <taxon>Nematoda</taxon>
        <taxon>Chromadorea</taxon>
        <taxon>Rhabditida</taxon>
        <taxon>Rhabditina</taxon>
        <taxon>Rhabditomorpha</taxon>
        <taxon>Strongyloidea</taxon>
        <taxon>Ancylostomatidae</taxon>
        <taxon>Ancylostomatinae</taxon>
        <taxon>Ancylostoma</taxon>
    </lineage>
</organism>
<dbReference type="EMBL" id="JARK01001718">
    <property type="protein sequence ID" value="EYB81483.1"/>
    <property type="molecule type" value="Genomic_DNA"/>
</dbReference>
<accession>A0A016RT36</accession>
<comment type="caution">
    <text evidence="2">The sequence shown here is derived from an EMBL/GenBank/DDBJ whole genome shotgun (WGS) entry which is preliminary data.</text>
</comment>
<name>A0A016RT36_9BILA</name>
<proteinExistence type="predicted"/>